<dbReference type="Gene3D" id="3.30.560.10">
    <property type="entry name" value="Glucose Oxidase, domain 3"/>
    <property type="match status" value="1"/>
</dbReference>
<keyword evidence="4" id="KW-0285">Flavoprotein</keyword>
<evidence type="ECO:0000313" key="7">
    <source>
        <dbReference type="EMBL" id="RDX48918.1"/>
    </source>
</evidence>
<evidence type="ECO:0000256" key="3">
    <source>
        <dbReference type="PIRSR" id="PIRSR000137-1"/>
    </source>
</evidence>
<reference evidence="7 8" key="1">
    <citation type="journal article" date="2018" name="Biotechnol. Biofuels">
        <title>Integrative visual omics of the white-rot fungus Polyporus brumalis exposes the biotechnological potential of its oxidative enzymes for delignifying raw plant biomass.</title>
        <authorList>
            <person name="Miyauchi S."/>
            <person name="Rancon A."/>
            <person name="Drula E."/>
            <person name="Hage H."/>
            <person name="Chaduli D."/>
            <person name="Favel A."/>
            <person name="Grisel S."/>
            <person name="Henrissat B."/>
            <person name="Herpoel-Gimbert I."/>
            <person name="Ruiz-Duenas F.J."/>
            <person name="Chevret D."/>
            <person name="Hainaut M."/>
            <person name="Lin J."/>
            <person name="Wang M."/>
            <person name="Pangilinan J."/>
            <person name="Lipzen A."/>
            <person name="Lesage-Meessen L."/>
            <person name="Navarro D."/>
            <person name="Riley R."/>
            <person name="Grigoriev I.V."/>
            <person name="Zhou S."/>
            <person name="Raouche S."/>
            <person name="Rosso M.N."/>
        </authorList>
    </citation>
    <scope>NUCLEOTIDE SEQUENCE [LARGE SCALE GENOMIC DNA]</scope>
    <source>
        <strain evidence="7 8">BRFM 1820</strain>
    </source>
</reference>
<evidence type="ECO:0000313" key="8">
    <source>
        <dbReference type="Proteomes" id="UP000256964"/>
    </source>
</evidence>
<accession>A0A371D8S0</accession>
<dbReference type="PANTHER" id="PTHR11552">
    <property type="entry name" value="GLUCOSE-METHANOL-CHOLINE GMC OXIDOREDUCTASE"/>
    <property type="match status" value="1"/>
</dbReference>
<proteinExistence type="inferred from homology"/>
<keyword evidence="8" id="KW-1185">Reference proteome</keyword>
<dbReference type="PANTHER" id="PTHR11552:SF219">
    <property type="entry name" value="GLUCOSE-METHANOL-CHOLINE OXIDOREDUCTASE N-TERMINAL DOMAIN-CONTAINING PROTEIN"/>
    <property type="match status" value="1"/>
</dbReference>
<dbReference type="InterPro" id="IPR007867">
    <property type="entry name" value="GMC_OxRtase_C"/>
</dbReference>
<evidence type="ECO:0000256" key="4">
    <source>
        <dbReference type="PIRSR" id="PIRSR000137-2"/>
    </source>
</evidence>
<sequence>MTAGVPELLPQDVGTPIPVSGSVPADTYTYDYIVVGGGTAGCVLASRLSEDPTVSVLLIEQGPVADTWSSRVPLLSGNMFARDSLAARWWSLPLRNADNRFLEIIRGEALGGTSRINGMLYTRGSPGDYNQWKALGNDGWAYEDLESYFMKSENARSHPEAQLRGHDGMWQNQQFTDVPYKTTAYVDHAIELLGVERVPDLNNPDAPTACMGIVDIVQDSEYHRHSTYRAFLPPTLTRTRQDRLKICPNSIVSQVDLARVPGEERIRATGVYFEATNARKAGFRYLARARKEVVLCAGAIGSPQILMMRAQAHLLEKGIPVIKDMPAVGSHLSDHMGVPVAFEVPLSDSLHHLEESPLKAVMELARYIITGGGAFSRPFQNSSTFVPSRLLDDTGSISNKDPHHLDASLPENRPDIELMHIAHDCGDYDVSGKGVYTMLVTLIRPKSEGSVRLATSNPRARPDVDLGFLSDPADYAPLRKGVRFALRIGEEVRKQGYPLSELKVPDGTSDEDVDRFIRANLRTCFHYTSTCRMGHETHGERPSVVDAELKVHGVRDLRVCDTSVFPEIISSHIMAPAVMVAEKCADMMKGMPTV</sequence>
<dbReference type="EMBL" id="KZ857408">
    <property type="protein sequence ID" value="RDX48918.1"/>
    <property type="molecule type" value="Genomic_DNA"/>
</dbReference>
<dbReference type="PIRSF" id="PIRSF000137">
    <property type="entry name" value="Alcohol_oxidase"/>
    <property type="match status" value="1"/>
</dbReference>
<feature type="domain" description="Glucose-methanol-choline oxidoreductase N-terminal" evidence="5">
    <location>
        <begin position="30"/>
        <end position="336"/>
    </location>
</feature>
<feature type="binding site" evidence="4">
    <location>
        <position position="252"/>
    </location>
    <ligand>
        <name>FAD</name>
        <dbReference type="ChEBI" id="CHEBI:57692"/>
    </ligand>
</feature>
<dbReference type="Gene3D" id="3.50.50.60">
    <property type="entry name" value="FAD/NAD(P)-binding domain"/>
    <property type="match status" value="1"/>
</dbReference>
<dbReference type="GO" id="GO:0050660">
    <property type="term" value="F:flavin adenine dinucleotide binding"/>
    <property type="evidence" value="ECO:0007669"/>
    <property type="project" value="InterPro"/>
</dbReference>
<evidence type="ECO:0000256" key="1">
    <source>
        <dbReference type="ARBA" id="ARBA00001974"/>
    </source>
</evidence>
<gene>
    <name evidence="7" type="ORF">OH76DRAFT_1519533</name>
</gene>
<organism evidence="7 8">
    <name type="scientific">Lentinus brumalis</name>
    <dbReference type="NCBI Taxonomy" id="2498619"/>
    <lineage>
        <taxon>Eukaryota</taxon>
        <taxon>Fungi</taxon>
        <taxon>Dikarya</taxon>
        <taxon>Basidiomycota</taxon>
        <taxon>Agaricomycotina</taxon>
        <taxon>Agaricomycetes</taxon>
        <taxon>Polyporales</taxon>
        <taxon>Polyporaceae</taxon>
        <taxon>Lentinus</taxon>
    </lineage>
</organism>
<evidence type="ECO:0000259" key="5">
    <source>
        <dbReference type="Pfam" id="PF00732"/>
    </source>
</evidence>
<dbReference type="SUPFAM" id="SSF51905">
    <property type="entry name" value="FAD/NAD(P)-binding domain"/>
    <property type="match status" value="1"/>
</dbReference>
<feature type="binding site" evidence="4">
    <location>
        <position position="113"/>
    </location>
    <ligand>
        <name>FAD</name>
        <dbReference type="ChEBI" id="CHEBI:57692"/>
    </ligand>
</feature>
<evidence type="ECO:0000259" key="6">
    <source>
        <dbReference type="Pfam" id="PF05199"/>
    </source>
</evidence>
<feature type="active site" description="Proton acceptor" evidence="3">
    <location>
        <position position="572"/>
    </location>
</feature>
<comment type="similarity">
    <text evidence="2">Belongs to the GMC oxidoreductase family.</text>
</comment>
<name>A0A371D8S0_9APHY</name>
<dbReference type="GO" id="GO:0016614">
    <property type="term" value="F:oxidoreductase activity, acting on CH-OH group of donors"/>
    <property type="evidence" value="ECO:0007669"/>
    <property type="project" value="InterPro"/>
</dbReference>
<dbReference type="OrthoDB" id="269227at2759"/>
<evidence type="ECO:0000256" key="2">
    <source>
        <dbReference type="ARBA" id="ARBA00010790"/>
    </source>
</evidence>
<dbReference type="AlphaFoldDB" id="A0A371D8S0"/>
<dbReference type="Pfam" id="PF05199">
    <property type="entry name" value="GMC_oxred_C"/>
    <property type="match status" value="1"/>
</dbReference>
<feature type="active site" description="Proton donor" evidence="3">
    <location>
        <position position="526"/>
    </location>
</feature>
<protein>
    <submittedName>
        <fullName evidence="7">Alcohol oxidase</fullName>
    </submittedName>
</protein>
<comment type="cofactor">
    <cofactor evidence="1 4">
        <name>FAD</name>
        <dbReference type="ChEBI" id="CHEBI:57692"/>
    </cofactor>
</comment>
<dbReference type="SUPFAM" id="SSF54373">
    <property type="entry name" value="FAD-linked reductases, C-terminal domain"/>
    <property type="match status" value="1"/>
</dbReference>
<dbReference type="Pfam" id="PF00732">
    <property type="entry name" value="GMC_oxred_N"/>
    <property type="match status" value="1"/>
</dbReference>
<dbReference type="InterPro" id="IPR036188">
    <property type="entry name" value="FAD/NAD-bd_sf"/>
</dbReference>
<dbReference type="Proteomes" id="UP000256964">
    <property type="component" value="Unassembled WGS sequence"/>
</dbReference>
<keyword evidence="4" id="KW-0274">FAD</keyword>
<dbReference type="InterPro" id="IPR000172">
    <property type="entry name" value="GMC_OxRdtase_N"/>
</dbReference>
<feature type="domain" description="Glucose-methanol-choline oxidoreductase C-terminal" evidence="6">
    <location>
        <begin position="445"/>
        <end position="581"/>
    </location>
</feature>
<dbReference type="STRING" id="139420.A0A371D8S0"/>
<dbReference type="InterPro" id="IPR012132">
    <property type="entry name" value="GMC_OxRdtase"/>
</dbReference>